<keyword evidence="12" id="KW-1185">Reference proteome</keyword>
<name>A0ABR8RFI3_9BACI</name>
<sequence>MTKKIEVLIIEDDRRISDIHRRFIEKIEGFQMIGAAFTGEEAKDWIISYKPDLILLDVYLPDTKGTELLKVIQEYSPETDIIFITAASESNIVKKAFRSGVADYILKPLTFERFKESLLAYKAKRDILEEEGQVQESIIKSLWGNSTTNGTLEKEAIPPKGIDPITKEKVVNHIKQIKDGITAEGLGMDIGVSRSTARRYLEYLVSERIVYTELIYGSVGRPERRYFINQS</sequence>
<feature type="modified residue" description="4-aspartylphosphate" evidence="9">
    <location>
        <position position="57"/>
    </location>
</feature>
<dbReference type="InterPro" id="IPR051271">
    <property type="entry name" value="2C-system_Tx_regulators"/>
</dbReference>
<evidence type="ECO:0000256" key="6">
    <source>
        <dbReference type="ARBA" id="ARBA00023125"/>
    </source>
</evidence>
<dbReference type="CDD" id="cd19925">
    <property type="entry name" value="REC_citrate_TCS"/>
    <property type="match status" value="1"/>
</dbReference>
<evidence type="ECO:0000256" key="9">
    <source>
        <dbReference type="PROSITE-ProRule" id="PRU00169"/>
    </source>
</evidence>
<keyword evidence="8" id="KW-0804">Transcription</keyword>
<keyword evidence="2" id="KW-0963">Cytoplasm</keyword>
<keyword evidence="3 9" id="KW-0597">Phosphoprotein</keyword>
<dbReference type="EMBL" id="JACSQO010000016">
    <property type="protein sequence ID" value="MBD7946312.1"/>
    <property type="molecule type" value="Genomic_DNA"/>
</dbReference>
<dbReference type="RefSeq" id="WP_191697941.1">
    <property type="nucleotide sequence ID" value="NZ_JACSQO010000016.1"/>
</dbReference>
<evidence type="ECO:0000256" key="7">
    <source>
        <dbReference type="ARBA" id="ARBA00023159"/>
    </source>
</evidence>
<dbReference type="SMART" id="SM00448">
    <property type="entry name" value="REC"/>
    <property type="match status" value="1"/>
</dbReference>
<keyword evidence="6" id="KW-0238">DNA-binding</keyword>
<dbReference type="SUPFAM" id="SSF52172">
    <property type="entry name" value="CheY-like"/>
    <property type="match status" value="1"/>
</dbReference>
<accession>A0ABR8RFI3</accession>
<reference evidence="11 12" key="1">
    <citation type="submission" date="2020-08" db="EMBL/GenBank/DDBJ databases">
        <title>A Genomic Blueprint of the Chicken Gut Microbiome.</title>
        <authorList>
            <person name="Gilroy R."/>
            <person name="Ravi A."/>
            <person name="Getino M."/>
            <person name="Pursley I."/>
            <person name="Horton D.L."/>
            <person name="Alikhan N.-F."/>
            <person name="Baker D."/>
            <person name="Gharbi K."/>
            <person name="Hall N."/>
            <person name="Watson M."/>
            <person name="Adriaenssens E.M."/>
            <person name="Foster-Nyarko E."/>
            <person name="Jarju S."/>
            <person name="Secka A."/>
            <person name="Antonio M."/>
            <person name="Oren A."/>
            <person name="Chaudhuri R."/>
            <person name="La Ragione R.M."/>
            <person name="Hildebrand F."/>
            <person name="Pallen M.J."/>
        </authorList>
    </citation>
    <scope>NUCLEOTIDE SEQUENCE [LARGE SCALE GENOMIC DNA]</scope>
    <source>
        <strain evidence="11 12">Sa2BUA9</strain>
    </source>
</reference>
<comment type="subcellular location">
    <subcellularLocation>
        <location evidence="1">Cytoplasm</location>
    </subcellularLocation>
</comment>
<proteinExistence type="predicted"/>
<dbReference type="InterPro" id="IPR011006">
    <property type="entry name" value="CheY-like_superfamily"/>
</dbReference>
<evidence type="ECO:0000256" key="2">
    <source>
        <dbReference type="ARBA" id="ARBA00022490"/>
    </source>
</evidence>
<dbReference type="InterPro" id="IPR001789">
    <property type="entry name" value="Sig_transdc_resp-reg_receiver"/>
</dbReference>
<dbReference type="InterPro" id="IPR024187">
    <property type="entry name" value="Sig_transdc_resp-reg_cit/mal"/>
</dbReference>
<dbReference type="PROSITE" id="PS50110">
    <property type="entry name" value="RESPONSE_REGULATORY"/>
    <property type="match status" value="1"/>
</dbReference>
<keyword evidence="7" id="KW-0010">Activator</keyword>
<organism evidence="11 12">
    <name type="scientific">Psychrobacillus faecigallinarum</name>
    <dbReference type="NCBI Taxonomy" id="2762235"/>
    <lineage>
        <taxon>Bacteria</taxon>
        <taxon>Bacillati</taxon>
        <taxon>Bacillota</taxon>
        <taxon>Bacilli</taxon>
        <taxon>Bacillales</taxon>
        <taxon>Bacillaceae</taxon>
        <taxon>Psychrobacillus</taxon>
    </lineage>
</organism>
<evidence type="ECO:0000256" key="4">
    <source>
        <dbReference type="ARBA" id="ARBA00023012"/>
    </source>
</evidence>
<dbReference type="InterPro" id="IPR048714">
    <property type="entry name" value="DpiA-like_HTH"/>
</dbReference>
<evidence type="ECO:0000259" key="10">
    <source>
        <dbReference type="PROSITE" id="PS50110"/>
    </source>
</evidence>
<dbReference type="PIRSF" id="PIRSF006171">
    <property type="entry name" value="RR_citrat_malat"/>
    <property type="match status" value="1"/>
</dbReference>
<dbReference type="PANTHER" id="PTHR45526">
    <property type="entry name" value="TRANSCRIPTIONAL REGULATORY PROTEIN DPIA"/>
    <property type="match status" value="1"/>
</dbReference>
<protein>
    <submittedName>
        <fullName evidence="11">Response regulator</fullName>
    </submittedName>
</protein>
<feature type="domain" description="Response regulatory" evidence="10">
    <location>
        <begin position="6"/>
        <end position="122"/>
    </location>
</feature>
<keyword evidence="5" id="KW-0805">Transcription regulation</keyword>
<dbReference type="Proteomes" id="UP000640786">
    <property type="component" value="Unassembled WGS sequence"/>
</dbReference>
<evidence type="ECO:0000313" key="11">
    <source>
        <dbReference type="EMBL" id="MBD7946312.1"/>
    </source>
</evidence>
<evidence type="ECO:0000256" key="3">
    <source>
        <dbReference type="ARBA" id="ARBA00022553"/>
    </source>
</evidence>
<comment type="caution">
    <text evidence="11">The sequence shown here is derived from an EMBL/GenBank/DDBJ whole genome shotgun (WGS) entry which is preliminary data.</text>
</comment>
<keyword evidence="4" id="KW-0902">Two-component regulatory system</keyword>
<evidence type="ECO:0000256" key="8">
    <source>
        <dbReference type="ARBA" id="ARBA00023163"/>
    </source>
</evidence>
<dbReference type="Pfam" id="PF20714">
    <property type="entry name" value="HTH_64"/>
    <property type="match status" value="1"/>
</dbReference>
<evidence type="ECO:0000313" key="12">
    <source>
        <dbReference type="Proteomes" id="UP000640786"/>
    </source>
</evidence>
<dbReference type="Gene3D" id="3.40.50.2300">
    <property type="match status" value="1"/>
</dbReference>
<gene>
    <name evidence="11" type="ORF">H9650_19610</name>
</gene>
<evidence type="ECO:0000256" key="1">
    <source>
        <dbReference type="ARBA" id="ARBA00004496"/>
    </source>
</evidence>
<evidence type="ECO:0000256" key="5">
    <source>
        <dbReference type="ARBA" id="ARBA00023015"/>
    </source>
</evidence>
<dbReference type="Pfam" id="PF00072">
    <property type="entry name" value="Response_reg"/>
    <property type="match status" value="1"/>
</dbReference>
<dbReference type="PANTHER" id="PTHR45526:SF6">
    <property type="entry name" value="TRANSCRIPTIONAL REGULATORY PROTEIN CITT"/>
    <property type="match status" value="1"/>
</dbReference>